<evidence type="ECO:0000313" key="2">
    <source>
        <dbReference type="EMBL" id="MFC3859313.1"/>
    </source>
</evidence>
<accession>A0ABV8A4G1</accession>
<sequence length="247" mass="25276">MRFASAALLTFAALLTACAPRIVQPASSGSDLRAAFSEAGVVWTEHGKACVARVPSFTAVCPEVGQVVDVNWHAGEAWAAIPAAGIVATLDHAPQTLAVGAVTALSANAIYRQDGSALTYQGLPVAEVPGRPSAAVTGGDGLDYVLLGGQLVRVSDGRVLDPLGGPFLTVTPGGVRVTSHPAVETTSGTYWLRNGRLERVDAAGTVLAGVPHEAGLVGVVGEDIMTVTGGGHLRRFTADLRELLPNP</sequence>
<feature type="signal peptide" evidence="1">
    <location>
        <begin position="1"/>
        <end position="19"/>
    </location>
</feature>
<dbReference type="RefSeq" id="WP_380075477.1">
    <property type="nucleotide sequence ID" value="NZ_JBHRZF010000009.1"/>
</dbReference>
<keyword evidence="3" id="KW-1185">Reference proteome</keyword>
<dbReference type="Proteomes" id="UP001595748">
    <property type="component" value="Unassembled WGS sequence"/>
</dbReference>
<keyword evidence="1" id="KW-0732">Signal</keyword>
<proteinExistence type="predicted"/>
<dbReference type="PROSITE" id="PS51257">
    <property type="entry name" value="PROKAR_LIPOPROTEIN"/>
    <property type="match status" value="1"/>
</dbReference>
<feature type="chain" id="PRO_5047342183" evidence="1">
    <location>
        <begin position="20"/>
        <end position="247"/>
    </location>
</feature>
<organism evidence="2 3">
    <name type="scientific">Deinococcus antarcticus</name>
    <dbReference type="NCBI Taxonomy" id="1298767"/>
    <lineage>
        <taxon>Bacteria</taxon>
        <taxon>Thermotogati</taxon>
        <taxon>Deinococcota</taxon>
        <taxon>Deinococci</taxon>
        <taxon>Deinococcales</taxon>
        <taxon>Deinococcaceae</taxon>
        <taxon>Deinococcus</taxon>
    </lineage>
</organism>
<dbReference type="EMBL" id="JBHRZF010000009">
    <property type="protein sequence ID" value="MFC3859313.1"/>
    <property type="molecule type" value="Genomic_DNA"/>
</dbReference>
<reference evidence="3" key="1">
    <citation type="journal article" date="2019" name="Int. J. Syst. Evol. Microbiol.">
        <title>The Global Catalogue of Microorganisms (GCM) 10K type strain sequencing project: providing services to taxonomists for standard genome sequencing and annotation.</title>
        <authorList>
            <consortium name="The Broad Institute Genomics Platform"/>
            <consortium name="The Broad Institute Genome Sequencing Center for Infectious Disease"/>
            <person name="Wu L."/>
            <person name="Ma J."/>
        </authorList>
    </citation>
    <scope>NUCLEOTIDE SEQUENCE [LARGE SCALE GENOMIC DNA]</scope>
    <source>
        <strain evidence="3">CCTCC AB 2013263</strain>
    </source>
</reference>
<evidence type="ECO:0000313" key="3">
    <source>
        <dbReference type="Proteomes" id="UP001595748"/>
    </source>
</evidence>
<name>A0ABV8A4G1_9DEIO</name>
<comment type="caution">
    <text evidence="2">The sequence shown here is derived from an EMBL/GenBank/DDBJ whole genome shotgun (WGS) entry which is preliminary data.</text>
</comment>
<protein>
    <submittedName>
        <fullName evidence="2">Uncharacterized protein</fullName>
    </submittedName>
</protein>
<evidence type="ECO:0000256" key="1">
    <source>
        <dbReference type="SAM" id="SignalP"/>
    </source>
</evidence>
<gene>
    <name evidence="2" type="ORF">ACFOPQ_00810</name>
</gene>